<dbReference type="SUPFAM" id="SSF47384">
    <property type="entry name" value="Homodimeric domain of signal transducing histidine kinase"/>
    <property type="match status" value="1"/>
</dbReference>
<comment type="subcellular location">
    <subcellularLocation>
        <location evidence="2">Cell membrane</location>
        <topology evidence="2">Multi-pass membrane protein</topology>
    </subcellularLocation>
</comment>
<keyword evidence="7 12" id="KW-0812">Transmembrane</keyword>
<feature type="domain" description="HAMP" evidence="14">
    <location>
        <begin position="358"/>
        <end position="411"/>
    </location>
</feature>
<dbReference type="SMART" id="SM00304">
    <property type="entry name" value="HAMP"/>
    <property type="match status" value="1"/>
</dbReference>
<comment type="catalytic activity">
    <reaction evidence="1">
        <text>ATP + protein L-histidine = ADP + protein N-phospho-L-histidine.</text>
        <dbReference type="EC" id="2.7.13.3"/>
    </reaction>
</comment>
<dbReference type="InterPro" id="IPR033463">
    <property type="entry name" value="sCache_3"/>
</dbReference>
<keyword evidence="11" id="KW-0175">Coiled coil</keyword>
<keyword evidence="4" id="KW-1003">Cell membrane</keyword>
<gene>
    <name evidence="15" type="ORF">KL771_16080</name>
</gene>
<feature type="transmembrane region" description="Helical" evidence="12">
    <location>
        <begin position="332"/>
        <end position="357"/>
    </location>
</feature>
<dbReference type="SUPFAM" id="SSF103190">
    <property type="entry name" value="Sensory domain-like"/>
    <property type="match status" value="1"/>
</dbReference>
<dbReference type="SMART" id="SM00387">
    <property type="entry name" value="HATPase_c"/>
    <property type="match status" value="1"/>
</dbReference>
<reference evidence="15 16" key="1">
    <citation type="submission" date="2021-06" db="EMBL/GenBank/DDBJ databases">
        <authorList>
            <person name="Grouzdev D.S."/>
            <person name="Koziaeva V."/>
        </authorList>
    </citation>
    <scope>NUCLEOTIDE SEQUENCE [LARGE SCALE GENOMIC DNA]</scope>
    <source>
        <strain evidence="15 16">22</strain>
    </source>
</reference>
<evidence type="ECO:0000256" key="7">
    <source>
        <dbReference type="ARBA" id="ARBA00022692"/>
    </source>
</evidence>
<dbReference type="Pfam" id="PF17202">
    <property type="entry name" value="sCache_3_3"/>
    <property type="match status" value="1"/>
</dbReference>
<keyword evidence="9 12" id="KW-1133">Transmembrane helix</keyword>
<name>A0A947DB73_9HYPH</name>
<dbReference type="Gene3D" id="1.10.287.130">
    <property type="match status" value="1"/>
</dbReference>
<dbReference type="PROSITE" id="PS50109">
    <property type="entry name" value="HIS_KIN"/>
    <property type="match status" value="1"/>
</dbReference>
<keyword evidence="16" id="KW-1185">Reference proteome</keyword>
<keyword evidence="6" id="KW-0808">Transferase</keyword>
<dbReference type="InterPro" id="IPR004358">
    <property type="entry name" value="Sig_transdc_His_kin-like_C"/>
</dbReference>
<protein>
    <recommendedName>
        <fullName evidence="3">histidine kinase</fullName>
        <ecNumber evidence="3">2.7.13.3</ecNumber>
    </recommendedName>
</protein>
<dbReference type="InterPro" id="IPR003660">
    <property type="entry name" value="HAMP_dom"/>
</dbReference>
<sequence>MRDREPGPIVAARRGLSVRIRLIAIALLPTVLVLPLLLLLVVGWWASGFDRLLIVKVNGDLTIARQYLERLKERSDETLHALGDSIAFARILEAGDGAATRRFLAGRRAELGFDFLHLVGEGGRLAVGDEDEPGLTLPPHRVVAGALAGRAGTEIDIMAADELARVAPGSEERARIDLVDTPNAVPTDRVAETRGMVILSAVPVRLPGGTPGALAGGRLLNQNLDFIDTMNDLVYKDASLPEGSRGTATLFLDDVRISTNVRLFEGQRALGTRVSAAVRRAVLDEGRIWLDRAFVVNDWYISAYEPIADGGGRRIGMLYVGFLEKPFRLQKLAFVAAVVAAFLVVAALSIPVFLRWARAIFSPIERMDATIEQVEAGDLGARTGHVANRDEIGRLAHHFDGLLDSLQARDRELREWAEELDRRVDLRTRELRAANQRLAETQQQLVMSEKLAAIGEITAGVAHEINNPVAVIQGNLDVAREILGAAADPVGTEFALIDEQVHRIDLIVGKLLQFARPAEFAESSGAYRPADVITDSLLLVRHSFARAEVEIRRRDLAAGWIAMNRTDLQQVLINLFVNAIHAMPDGGTLSIATQDTTGRDGPAVSITVSDTGLGIEPDTLPRIFDAFFTTKARQGTGLGLSISYSLVSQAGGTITATSSLGFGSVFTVQLPSEDPVRSALGAIADI</sequence>
<dbReference type="InterPro" id="IPR003661">
    <property type="entry name" value="HisK_dim/P_dom"/>
</dbReference>
<evidence type="ECO:0000256" key="8">
    <source>
        <dbReference type="ARBA" id="ARBA00022777"/>
    </source>
</evidence>
<dbReference type="AlphaFoldDB" id="A0A947DB73"/>
<accession>A0A947DB73</accession>
<evidence type="ECO:0000259" key="14">
    <source>
        <dbReference type="PROSITE" id="PS50885"/>
    </source>
</evidence>
<dbReference type="PANTHER" id="PTHR43065:SF22">
    <property type="entry name" value="HISTIDINE KINASE"/>
    <property type="match status" value="1"/>
</dbReference>
<dbReference type="Gene3D" id="3.30.565.10">
    <property type="entry name" value="Histidine kinase-like ATPase, C-terminal domain"/>
    <property type="match status" value="1"/>
</dbReference>
<dbReference type="PRINTS" id="PR00344">
    <property type="entry name" value="BCTRLSENSOR"/>
</dbReference>
<dbReference type="InterPro" id="IPR036097">
    <property type="entry name" value="HisK_dim/P_sf"/>
</dbReference>
<dbReference type="CDD" id="cd06225">
    <property type="entry name" value="HAMP"/>
    <property type="match status" value="1"/>
</dbReference>
<dbReference type="InterPro" id="IPR029151">
    <property type="entry name" value="Sensor-like_sf"/>
</dbReference>
<dbReference type="CDD" id="cd00082">
    <property type="entry name" value="HisKA"/>
    <property type="match status" value="1"/>
</dbReference>
<evidence type="ECO:0000256" key="12">
    <source>
        <dbReference type="SAM" id="Phobius"/>
    </source>
</evidence>
<evidence type="ECO:0000256" key="1">
    <source>
        <dbReference type="ARBA" id="ARBA00000085"/>
    </source>
</evidence>
<evidence type="ECO:0000256" key="3">
    <source>
        <dbReference type="ARBA" id="ARBA00012438"/>
    </source>
</evidence>
<evidence type="ECO:0000256" key="2">
    <source>
        <dbReference type="ARBA" id="ARBA00004651"/>
    </source>
</evidence>
<evidence type="ECO:0000313" key="16">
    <source>
        <dbReference type="Proteomes" id="UP000766595"/>
    </source>
</evidence>
<dbReference type="InterPro" id="IPR003594">
    <property type="entry name" value="HATPase_dom"/>
</dbReference>
<evidence type="ECO:0000256" key="9">
    <source>
        <dbReference type="ARBA" id="ARBA00022989"/>
    </source>
</evidence>
<dbReference type="SUPFAM" id="SSF158472">
    <property type="entry name" value="HAMP domain-like"/>
    <property type="match status" value="1"/>
</dbReference>
<evidence type="ECO:0000256" key="5">
    <source>
        <dbReference type="ARBA" id="ARBA00022553"/>
    </source>
</evidence>
<keyword evidence="5" id="KW-0597">Phosphoprotein</keyword>
<dbReference type="Gene3D" id="6.10.340.10">
    <property type="match status" value="1"/>
</dbReference>
<dbReference type="GO" id="GO:0005886">
    <property type="term" value="C:plasma membrane"/>
    <property type="evidence" value="ECO:0007669"/>
    <property type="project" value="UniProtKB-SubCell"/>
</dbReference>
<keyword evidence="10 12" id="KW-0472">Membrane</keyword>
<evidence type="ECO:0000313" key="15">
    <source>
        <dbReference type="EMBL" id="MBT9290984.1"/>
    </source>
</evidence>
<dbReference type="SUPFAM" id="SSF55874">
    <property type="entry name" value="ATPase domain of HSP90 chaperone/DNA topoisomerase II/histidine kinase"/>
    <property type="match status" value="1"/>
</dbReference>
<dbReference type="PROSITE" id="PS50885">
    <property type="entry name" value="HAMP"/>
    <property type="match status" value="1"/>
</dbReference>
<dbReference type="EC" id="2.7.13.3" evidence="3"/>
<proteinExistence type="predicted"/>
<feature type="coiled-coil region" evidence="11">
    <location>
        <begin position="417"/>
        <end position="451"/>
    </location>
</feature>
<evidence type="ECO:0000256" key="10">
    <source>
        <dbReference type="ARBA" id="ARBA00023136"/>
    </source>
</evidence>
<feature type="domain" description="Histidine kinase" evidence="13">
    <location>
        <begin position="460"/>
        <end position="674"/>
    </location>
</feature>
<dbReference type="Pfam" id="PF00672">
    <property type="entry name" value="HAMP"/>
    <property type="match status" value="1"/>
</dbReference>
<dbReference type="InterPro" id="IPR005467">
    <property type="entry name" value="His_kinase_dom"/>
</dbReference>
<dbReference type="Pfam" id="PF00512">
    <property type="entry name" value="HisKA"/>
    <property type="match status" value="1"/>
</dbReference>
<keyword evidence="8" id="KW-0418">Kinase</keyword>
<evidence type="ECO:0000256" key="4">
    <source>
        <dbReference type="ARBA" id="ARBA00022475"/>
    </source>
</evidence>
<dbReference type="InterPro" id="IPR036890">
    <property type="entry name" value="HATPase_C_sf"/>
</dbReference>
<dbReference type="PANTHER" id="PTHR43065">
    <property type="entry name" value="SENSOR HISTIDINE KINASE"/>
    <property type="match status" value="1"/>
</dbReference>
<dbReference type="SMART" id="SM00388">
    <property type="entry name" value="HisKA"/>
    <property type="match status" value="1"/>
</dbReference>
<evidence type="ECO:0000259" key="13">
    <source>
        <dbReference type="PROSITE" id="PS50109"/>
    </source>
</evidence>
<evidence type="ECO:0000256" key="6">
    <source>
        <dbReference type="ARBA" id="ARBA00022679"/>
    </source>
</evidence>
<dbReference type="GO" id="GO:0000155">
    <property type="term" value="F:phosphorelay sensor kinase activity"/>
    <property type="evidence" value="ECO:0007669"/>
    <property type="project" value="InterPro"/>
</dbReference>
<dbReference type="Pfam" id="PF02518">
    <property type="entry name" value="HATPase_c"/>
    <property type="match status" value="1"/>
</dbReference>
<feature type="transmembrane region" description="Helical" evidence="12">
    <location>
        <begin position="20"/>
        <end position="46"/>
    </location>
</feature>
<dbReference type="Proteomes" id="UP000766595">
    <property type="component" value="Unassembled WGS sequence"/>
</dbReference>
<evidence type="ECO:0000256" key="11">
    <source>
        <dbReference type="SAM" id="Coils"/>
    </source>
</evidence>
<dbReference type="EMBL" id="JAHHZF010000007">
    <property type="protein sequence ID" value="MBT9290984.1"/>
    <property type="molecule type" value="Genomic_DNA"/>
</dbReference>
<comment type="caution">
    <text evidence="15">The sequence shown here is derived from an EMBL/GenBank/DDBJ whole genome shotgun (WGS) entry which is preliminary data.</text>
</comment>
<organism evidence="15 16">
    <name type="scientific">Prosthecodimorpha staleyi</name>
    <dbReference type="NCBI Taxonomy" id="2840188"/>
    <lineage>
        <taxon>Bacteria</taxon>
        <taxon>Pseudomonadati</taxon>
        <taxon>Pseudomonadota</taxon>
        <taxon>Alphaproteobacteria</taxon>
        <taxon>Hyphomicrobiales</taxon>
        <taxon>Ancalomicrobiaceae</taxon>
        <taxon>Prosthecodimorpha</taxon>
    </lineage>
</organism>